<keyword evidence="1" id="KW-0813">Transport</keyword>
<dbReference type="InterPro" id="IPR036909">
    <property type="entry name" value="Cyt_c-like_dom_sf"/>
</dbReference>
<dbReference type="GO" id="GO:0020037">
    <property type="term" value="F:heme binding"/>
    <property type="evidence" value="ECO:0007669"/>
    <property type="project" value="InterPro"/>
</dbReference>
<evidence type="ECO:0000256" key="4">
    <source>
        <dbReference type="ARBA" id="ARBA00022982"/>
    </source>
</evidence>
<dbReference type="PROSITE" id="PS51007">
    <property type="entry name" value="CYTC"/>
    <property type="match status" value="1"/>
</dbReference>
<dbReference type="AlphaFoldDB" id="F5L8N8"/>
<evidence type="ECO:0000256" key="8">
    <source>
        <dbReference type="SAM" id="SignalP"/>
    </source>
</evidence>
<dbReference type="PANTHER" id="PTHR37823:SF4">
    <property type="entry name" value="MENAQUINOL-CYTOCHROME C REDUCTASE CYTOCHROME B_C SUBUNIT"/>
    <property type="match status" value="1"/>
</dbReference>
<evidence type="ECO:0000313" key="11">
    <source>
        <dbReference type="Proteomes" id="UP000010716"/>
    </source>
</evidence>
<proteinExistence type="predicted"/>
<evidence type="ECO:0000256" key="3">
    <source>
        <dbReference type="ARBA" id="ARBA00022723"/>
    </source>
</evidence>
<keyword evidence="4" id="KW-0249">Electron transport</keyword>
<feature type="compositionally biased region" description="Acidic residues" evidence="7">
    <location>
        <begin position="28"/>
        <end position="56"/>
    </location>
</feature>
<feature type="chain" id="PRO_5038826739" evidence="8">
    <location>
        <begin position="25"/>
        <end position="135"/>
    </location>
</feature>
<dbReference type="GO" id="GO:0009055">
    <property type="term" value="F:electron transfer activity"/>
    <property type="evidence" value="ECO:0007669"/>
    <property type="project" value="InterPro"/>
</dbReference>
<reference evidence="10 11" key="1">
    <citation type="journal article" date="2011" name="J. Bacteriol.">
        <title>Draft genome sequence of the thermoalkaliphilic Caldalkalibacillus thermarum strain TA2.A1.</title>
        <authorList>
            <person name="Kalamorz F."/>
            <person name="Keis S."/>
            <person name="McMillan D.G."/>
            <person name="Olsson K."/>
            <person name="Stanton J.A."/>
            <person name="Stockwell P."/>
            <person name="Black M.A."/>
            <person name="Klingeman D.M."/>
            <person name="Land M.L."/>
            <person name="Han C.S."/>
            <person name="Martin S.L."/>
            <person name="Becher S.A."/>
            <person name="Peddie C.J."/>
            <person name="Morgan H.W."/>
            <person name="Matthies D."/>
            <person name="Preiss L."/>
            <person name="Meier T."/>
            <person name="Brown S.D."/>
            <person name="Cook G.M."/>
        </authorList>
    </citation>
    <scope>NUCLEOTIDE SEQUENCE [LARGE SCALE GENOMIC DNA]</scope>
    <source>
        <strain evidence="10 11">TA2.A1</strain>
    </source>
</reference>
<evidence type="ECO:0000256" key="7">
    <source>
        <dbReference type="SAM" id="MobiDB-lite"/>
    </source>
</evidence>
<feature type="domain" description="Cytochrome c" evidence="9">
    <location>
        <begin position="63"/>
        <end position="135"/>
    </location>
</feature>
<evidence type="ECO:0000256" key="6">
    <source>
        <dbReference type="PROSITE-ProRule" id="PRU00433"/>
    </source>
</evidence>
<evidence type="ECO:0000256" key="5">
    <source>
        <dbReference type="ARBA" id="ARBA00023004"/>
    </source>
</evidence>
<evidence type="ECO:0000256" key="2">
    <source>
        <dbReference type="ARBA" id="ARBA00022617"/>
    </source>
</evidence>
<keyword evidence="8" id="KW-0732">Signal</keyword>
<dbReference type="RefSeq" id="WP_007505493.1">
    <property type="nucleotide sequence ID" value="NZ_AFCE01000152.1"/>
</dbReference>
<dbReference type="SUPFAM" id="SSF46626">
    <property type="entry name" value="Cytochrome c"/>
    <property type="match status" value="1"/>
</dbReference>
<dbReference type="PROSITE" id="PS51257">
    <property type="entry name" value="PROKAR_LIPOPROTEIN"/>
    <property type="match status" value="1"/>
</dbReference>
<evidence type="ECO:0000313" key="10">
    <source>
        <dbReference type="EMBL" id="EGL82277.1"/>
    </source>
</evidence>
<dbReference type="EMBL" id="AFCE01000152">
    <property type="protein sequence ID" value="EGL82277.1"/>
    <property type="molecule type" value="Genomic_DNA"/>
</dbReference>
<organism evidence="10 11">
    <name type="scientific">Caldalkalibacillus thermarum (strain TA2.A1)</name>
    <dbReference type="NCBI Taxonomy" id="986075"/>
    <lineage>
        <taxon>Bacteria</taxon>
        <taxon>Bacillati</taxon>
        <taxon>Bacillota</taxon>
        <taxon>Bacilli</taxon>
        <taxon>Bacillales</taxon>
        <taxon>Bacillaceae</taxon>
        <taxon>Caldalkalibacillus</taxon>
    </lineage>
</organism>
<keyword evidence="2 6" id="KW-0349">Heme</keyword>
<dbReference type="GO" id="GO:0046872">
    <property type="term" value="F:metal ion binding"/>
    <property type="evidence" value="ECO:0007669"/>
    <property type="project" value="UniProtKB-KW"/>
</dbReference>
<dbReference type="Proteomes" id="UP000010716">
    <property type="component" value="Unassembled WGS sequence"/>
</dbReference>
<feature type="region of interest" description="Disordered" evidence="7">
    <location>
        <begin position="22"/>
        <end position="60"/>
    </location>
</feature>
<evidence type="ECO:0000259" key="9">
    <source>
        <dbReference type="PROSITE" id="PS51007"/>
    </source>
</evidence>
<dbReference type="Gene3D" id="1.10.760.10">
    <property type="entry name" value="Cytochrome c-like domain"/>
    <property type="match status" value="1"/>
</dbReference>
<sequence>MKFLYRGMLVCTLLTLLLTGGCRPADEPPPEEDIVEDETVPDEAEPDTETPEEEAAPEGADAQMIAEGEAVVQQSCVSCHGENLEGGMGPSLHGITEKYTREELYDILVNGIGSMPAGTARGHEEEVIAYLMTLD</sequence>
<comment type="caution">
    <text evidence="10">The sequence shown here is derived from an EMBL/GenBank/DDBJ whole genome shotgun (WGS) entry which is preliminary data.</text>
</comment>
<dbReference type="PANTHER" id="PTHR37823">
    <property type="entry name" value="CYTOCHROME C-553-LIKE"/>
    <property type="match status" value="1"/>
</dbReference>
<dbReference type="InterPro" id="IPR009056">
    <property type="entry name" value="Cyt_c-like_dom"/>
</dbReference>
<keyword evidence="5 6" id="KW-0408">Iron</keyword>
<keyword evidence="3 6" id="KW-0479">Metal-binding</keyword>
<evidence type="ECO:0000256" key="1">
    <source>
        <dbReference type="ARBA" id="ARBA00022448"/>
    </source>
</evidence>
<dbReference type="Pfam" id="PF13442">
    <property type="entry name" value="Cytochrome_CBB3"/>
    <property type="match status" value="1"/>
</dbReference>
<protein>
    <submittedName>
        <fullName evidence="10">Cytochrome c class I</fullName>
    </submittedName>
</protein>
<accession>F5L8N8</accession>
<name>F5L8N8_CALTT</name>
<feature type="signal peptide" evidence="8">
    <location>
        <begin position="1"/>
        <end position="24"/>
    </location>
</feature>
<dbReference type="InterPro" id="IPR051811">
    <property type="entry name" value="Cytochrome_c550/c551-like"/>
</dbReference>
<dbReference type="eggNOG" id="COG2010">
    <property type="taxonomic scope" value="Bacteria"/>
</dbReference>
<gene>
    <name evidence="10" type="ORF">CathTA2_2193</name>
</gene>